<gene>
    <name evidence="1" type="ORF">EAH81_27740</name>
</gene>
<protein>
    <recommendedName>
        <fullName evidence="3">Adhesin</fullName>
    </recommendedName>
</protein>
<dbReference type="AlphaFoldDB" id="A0A502DSD5"/>
<reference evidence="1 2" key="1">
    <citation type="journal article" date="2019" name="Environ. Microbiol.">
        <title>Species interactions and distinct microbial communities in high Arctic permafrost affected cryosols are associated with the CH4 and CO2 gas fluxes.</title>
        <authorList>
            <person name="Altshuler I."/>
            <person name="Hamel J."/>
            <person name="Turney S."/>
            <person name="Magnuson E."/>
            <person name="Levesque R."/>
            <person name="Greer C."/>
            <person name="Whyte L.G."/>
        </authorList>
    </citation>
    <scope>NUCLEOTIDE SEQUENCE [LARGE SCALE GENOMIC DNA]</scope>
    <source>
        <strain evidence="1 2">42</strain>
    </source>
</reference>
<proteinExistence type="predicted"/>
<accession>A0A502DSD5</accession>
<feature type="non-terminal residue" evidence="1">
    <location>
        <position position="1"/>
    </location>
</feature>
<dbReference type="InterPro" id="IPR013783">
    <property type="entry name" value="Ig-like_fold"/>
</dbReference>
<keyword evidence="2" id="KW-1185">Reference proteome</keyword>
<name>A0A502DSD5_9FLAO</name>
<dbReference type="Pfam" id="PF13573">
    <property type="entry name" value="SprB"/>
    <property type="match status" value="3"/>
</dbReference>
<comment type="caution">
    <text evidence="1">The sequence shown here is derived from an EMBL/GenBank/DDBJ whole genome shotgun (WGS) entry which is preliminary data.</text>
</comment>
<dbReference type="Gene3D" id="2.60.40.740">
    <property type="match status" value="1"/>
</dbReference>
<evidence type="ECO:0000313" key="1">
    <source>
        <dbReference type="EMBL" id="TPG28247.1"/>
    </source>
</evidence>
<dbReference type="Proteomes" id="UP000319700">
    <property type="component" value="Unassembled WGS sequence"/>
</dbReference>
<feature type="non-terminal residue" evidence="1">
    <location>
        <position position="257"/>
    </location>
</feature>
<dbReference type="Gene3D" id="2.60.40.10">
    <property type="entry name" value="Immunoglobulins"/>
    <property type="match status" value="2"/>
</dbReference>
<dbReference type="EMBL" id="RCZH01000047">
    <property type="protein sequence ID" value="TPG28247.1"/>
    <property type="molecule type" value="Genomic_DNA"/>
</dbReference>
<sequence length="257" mass="26216">EKGCTDTEQITITEPELALTAAINTKTDVNCKGDATGSATASATGGTGTYSYSWNTSPAQTSAIANNLIAGTYIVTVTDEKGCTDTEQITITEPELALTAAINTKTDVNCKGDATGSATASATGGTGTYSYSWNTSPVQTSATANNLIAGTYIVTVTDEKGCTDTEQITITEPELALTAAINTKTDVNCKGDATGSATASATGGTGTYSYSWNTSPAQTSAIANNLIAGTYIVTVTDEKGCTDTEQITITEPELALT</sequence>
<evidence type="ECO:0000313" key="2">
    <source>
        <dbReference type="Proteomes" id="UP000319700"/>
    </source>
</evidence>
<dbReference type="InterPro" id="IPR025667">
    <property type="entry name" value="SprB_repeat"/>
</dbReference>
<organism evidence="1 2">
    <name type="scientific">Flavobacterium pectinovorum</name>
    <dbReference type="NCBI Taxonomy" id="29533"/>
    <lineage>
        <taxon>Bacteria</taxon>
        <taxon>Pseudomonadati</taxon>
        <taxon>Bacteroidota</taxon>
        <taxon>Flavobacteriia</taxon>
        <taxon>Flavobacteriales</taxon>
        <taxon>Flavobacteriaceae</taxon>
        <taxon>Flavobacterium</taxon>
    </lineage>
</organism>
<evidence type="ECO:0008006" key="3">
    <source>
        <dbReference type="Google" id="ProtNLM"/>
    </source>
</evidence>